<evidence type="ECO:0000259" key="2">
    <source>
        <dbReference type="Pfam" id="PF00144"/>
    </source>
</evidence>
<name>A0A5S5BWN9_9FLAO</name>
<feature type="domain" description="DUF4440" evidence="3">
    <location>
        <begin position="41"/>
        <end position="153"/>
    </location>
</feature>
<comment type="caution">
    <text evidence="4">The sequence shown here is derived from an EMBL/GenBank/DDBJ whole genome shotgun (WGS) entry which is preliminary data.</text>
</comment>
<dbReference type="Pfam" id="PF14534">
    <property type="entry name" value="DUF4440"/>
    <property type="match status" value="1"/>
</dbReference>
<dbReference type="Pfam" id="PF00144">
    <property type="entry name" value="Beta-lactamase"/>
    <property type="match status" value="1"/>
</dbReference>
<gene>
    <name evidence="4" type="ORF">BD809_10811</name>
</gene>
<dbReference type="EMBL" id="VNHU01000008">
    <property type="protein sequence ID" value="TYP71601.1"/>
    <property type="molecule type" value="Genomic_DNA"/>
</dbReference>
<dbReference type="InterPro" id="IPR032710">
    <property type="entry name" value="NTF2-like_dom_sf"/>
</dbReference>
<dbReference type="InterPro" id="IPR001466">
    <property type="entry name" value="Beta-lactam-related"/>
</dbReference>
<keyword evidence="5" id="KW-1185">Reference proteome</keyword>
<feature type="signal peptide" evidence="1">
    <location>
        <begin position="1"/>
        <end position="21"/>
    </location>
</feature>
<dbReference type="Proteomes" id="UP000324376">
    <property type="component" value="Unassembled WGS sequence"/>
</dbReference>
<reference evidence="4 5" key="1">
    <citation type="submission" date="2019-07" db="EMBL/GenBank/DDBJ databases">
        <title>Genomic Encyclopedia of Archaeal and Bacterial Type Strains, Phase II (KMG-II): from individual species to whole genera.</title>
        <authorList>
            <person name="Goeker M."/>
        </authorList>
    </citation>
    <scope>NUCLEOTIDE SEQUENCE [LARGE SCALE GENOMIC DNA]</scope>
    <source>
        <strain evidence="4 5">DSM 17527</strain>
    </source>
</reference>
<organism evidence="4 5">
    <name type="scientific">Aquimarina intermedia</name>
    <dbReference type="NCBI Taxonomy" id="350814"/>
    <lineage>
        <taxon>Bacteria</taxon>
        <taxon>Pseudomonadati</taxon>
        <taxon>Bacteroidota</taxon>
        <taxon>Flavobacteriia</taxon>
        <taxon>Flavobacteriales</taxon>
        <taxon>Flavobacteriaceae</taxon>
        <taxon>Aquimarina</taxon>
    </lineage>
</organism>
<evidence type="ECO:0000313" key="5">
    <source>
        <dbReference type="Proteomes" id="UP000324376"/>
    </source>
</evidence>
<feature type="domain" description="Beta-lactamase-related" evidence="2">
    <location>
        <begin position="187"/>
        <end position="252"/>
    </location>
</feature>
<dbReference type="Gene3D" id="3.40.710.10">
    <property type="entry name" value="DD-peptidase/beta-lactamase superfamily"/>
    <property type="match status" value="1"/>
</dbReference>
<evidence type="ECO:0000313" key="4">
    <source>
        <dbReference type="EMBL" id="TYP71601.1"/>
    </source>
</evidence>
<dbReference type="Gene3D" id="3.10.450.50">
    <property type="match status" value="1"/>
</dbReference>
<sequence>MKKYTLILTLIVCFSIHMGFAQVSKDSSLFLALKKADSLLFEEGFNQCNFKALKKVLHEDLEFFHDQNGIQNSEQFYRSFSQSICSNKNFKPIRKLVEETLQVFVLKSKGKVYGAIQTGKHVFYIKEPNKALYATEQARVTNTWLLENGIWRLKRILSYEHRPPEAAYGPKFDAEYVHKLFDKDVQIEDLLRKHKIPSIAIGYIKDGALQQLRTFSVQKKGVPVSSKSVYKVASLTKPIVAMVVLKLIEEGQ</sequence>
<dbReference type="SUPFAM" id="SSF56601">
    <property type="entry name" value="beta-lactamase/transpeptidase-like"/>
    <property type="match status" value="1"/>
</dbReference>
<dbReference type="SUPFAM" id="SSF54427">
    <property type="entry name" value="NTF2-like"/>
    <property type="match status" value="1"/>
</dbReference>
<feature type="chain" id="PRO_5024280973" evidence="1">
    <location>
        <begin position="22"/>
        <end position="252"/>
    </location>
</feature>
<evidence type="ECO:0000256" key="1">
    <source>
        <dbReference type="SAM" id="SignalP"/>
    </source>
</evidence>
<protein>
    <submittedName>
        <fullName evidence="4">Beta-lactamase</fullName>
    </submittedName>
</protein>
<evidence type="ECO:0000259" key="3">
    <source>
        <dbReference type="Pfam" id="PF14534"/>
    </source>
</evidence>
<dbReference type="OrthoDB" id="1357763at2"/>
<keyword evidence="1" id="KW-0732">Signal</keyword>
<dbReference type="InterPro" id="IPR012338">
    <property type="entry name" value="Beta-lactam/transpept-like"/>
</dbReference>
<dbReference type="InterPro" id="IPR027843">
    <property type="entry name" value="DUF4440"/>
</dbReference>
<dbReference type="AlphaFoldDB" id="A0A5S5BWN9"/>
<proteinExistence type="predicted"/>
<accession>A0A5S5BWN9</accession>